<accession>A0A7G7FCK3</accession>
<organism evidence="1">
    <name type="scientific">Feline coronavirus</name>
    <dbReference type="NCBI Taxonomy" id="12663"/>
    <lineage>
        <taxon>Viruses</taxon>
        <taxon>Riboviria</taxon>
        <taxon>Orthornavirae</taxon>
        <taxon>Pisuviricota</taxon>
        <taxon>Pisoniviricetes</taxon>
        <taxon>Nidovirales</taxon>
        <taxon>Cornidovirineae</taxon>
        <taxon>Coronaviridae</taxon>
        <taxon>Orthocoronavirinae</taxon>
        <taxon>Alphacoronavirus</taxon>
        <taxon>Tegacovirus</taxon>
        <taxon>Alphacoronavirus suis</taxon>
        <taxon>Alphacoronavirus 1</taxon>
    </lineage>
</organism>
<gene>
    <name evidence="1" type="primary">ORF3b</name>
</gene>
<protein>
    <submittedName>
        <fullName evidence="1">Accessory protein 3b</fullName>
    </submittedName>
</protein>
<dbReference type="EMBL" id="MT606032">
    <property type="protein sequence ID" value="QNF22070.1"/>
    <property type="molecule type" value="Genomic_RNA"/>
</dbReference>
<sequence length="68" mass="8160">MPSLIFLVIKLFNITVYDVRADIWYKLPFPLRLRIIKNSKPRTTSTIKQRSRRKVDYRKVAILNAARR</sequence>
<reference evidence="1" key="1">
    <citation type="journal article" date="2020" name="Pathogens">
        <title>FCoV Viral Sequences of Systemically Infected Healthy Cats Lack Gene Mutations Previously Linked to the Development of FIP.</title>
        <authorList>
            <person name="Lutz M."/>
            <person name="Steiner A.R."/>
            <person name="Cattori V."/>
            <person name="Hofmann-Lehmann R."/>
            <person name="Lutz H."/>
            <person name="Kipar A."/>
            <person name="Meli M.L."/>
        </authorList>
    </citation>
    <scope>NUCLEOTIDE SEQUENCE</scope>
    <source>
        <strain evidence="1">Zu1</strain>
    </source>
</reference>
<proteinExistence type="predicted"/>
<evidence type="ECO:0000313" key="1">
    <source>
        <dbReference type="EMBL" id="QNF22070.1"/>
    </source>
</evidence>
<name>A0A7G7FCK3_9ALPC</name>